<dbReference type="NCBIfam" id="TIGR02869">
    <property type="entry name" value="spore_SleB"/>
    <property type="match status" value="1"/>
</dbReference>
<keyword evidence="5" id="KW-0378">Hydrolase</keyword>
<comment type="caution">
    <text evidence="12">The sequence shown here is derived from an EMBL/GenBank/DDBJ whole genome shotgun (WGS) entry which is preliminary data.</text>
</comment>
<dbReference type="Gene3D" id="1.10.10.2520">
    <property type="entry name" value="Cell wall hydrolase SleB, domain 1"/>
    <property type="match status" value="1"/>
</dbReference>
<evidence type="ECO:0000256" key="9">
    <source>
        <dbReference type="SAM" id="SignalP"/>
    </source>
</evidence>
<evidence type="ECO:0000256" key="7">
    <source>
        <dbReference type="ARBA" id="ARBA00023316"/>
    </source>
</evidence>
<evidence type="ECO:0000256" key="4">
    <source>
        <dbReference type="ARBA" id="ARBA00022729"/>
    </source>
</evidence>
<evidence type="ECO:0000256" key="8">
    <source>
        <dbReference type="NCBIfam" id="TIGR02869"/>
    </source>
</evidence>
<dbReference type="Gene3D" id="1.10.101.10">
    <property type="entry name" value="PGBD-like superfamily/PGBD"/>
    <property type="match status" value="1"/>
</dbReference>
<evidence type="ECO:0000256" key="6">
    <source>
        <dbReference type="ARBA" id="ARBA00022969"/>
    </source>
</evidence>
<organism evidence="12 13">
    <name type="scientific">Candidatus Borkfalkia faecavium</name>
    <dbReference type="NCBI Taxonomy" id="2838508"/>
    <lineage>
        <taxon>Bacteria</taxon>
        <taxon>Bacillati</taxon>
        <taxon>Bacillota</taxon>
        <taxon>Clostridia</taxon>
        <taxon>Christensenellales</taxon>
        <taxon>Christensenellaceae</taxon>
        <taxon>Candidatus Borkfalkia</taxon>
    </lineage>
</organism>
<evidence type="ECO:0000256" key="2">
    <source>
        <dbReference type="ARBA" id="ARBA00018364"/>
    </source>
</evidence>
<dbReference type="GO" id="GO:0071555">
    <property type="term" value="P:cell wall organization"/>
    <property type="evidence" value="ECO:0007669"/>
    <property type="project" value="UniProtKB-KW"/>
</dbReference>
<gene>
    <name evidence="12" type="primary">sleB</name>
    <name evidence="12" type="ORF">H9851_02295</name>
</gene>
<dbReference type="InterPro" id="IPR042047">
    <property type="entry name" value="SleB_dom1"/>
</dbReference>
<reference evidence="12" key="1">
    <citation type="journal article" date="2021" name="PeerJ">
        <title>Extensive microbial diversity within the chicken gut microbiome revealed by metagenomics and culture.</title>
        <authorList>
            <person name="Gilroy R."/>
            <person name="Ravi A."/>
            <person name="Getino M."/>
            <person name="Pursley I."/>
            <person name="Horton D.L."/>
            <person name="Alikhan N.F."/>
            <person name="Baker D."/>
            <person name="Gharbi K."/>
            <person name="Hall N."/>
            <person name="Watson M."/>
            <person name="Adriaenssens E.M."/>
            <person name="Foster-Nyarko E."/>
            <person name="Jarju S."/>
            <person name="Secka A."/>
            <person name="Antonio M."/>
            <person name="Oren A."/>
            <person name="Chaudhuri R.R."/>
            <person name="La Ragione R."/>
            <person name="Hildebrand F."/>
            <person name="Pallen M.J."/>
        </authorList>
    </citation>
    <scope>NUCLEOTIDE SEQUENCE</scope>
    <source>
        <strain evidence="12">2189</strain>
    </source>
</reference>
<dbReference type="Gene3D" id="6.20.240.60">
    <property type="match status" value="1"/>
</dbReference>
<dbReference type="InterPro" id="IPR014224">
    <property type="entry name" value="Spore_cortex_SleB"/>
</dbReference>
<keyword evidence="3" id="KW-0309">Germination</keyword>
<name>A0A9D1W0C6_9FIRM</name>
<dbReference type="Pfam" id="PF07486">
    <property type="entry name" value="Hydrolase_2"/>
    <property type="match status" value="1"/>
</dbReference>
<feature type="signal peptide" evidence="9">
    <location>
        <begin position="1"/>
        <end position="25"/>
    </location>
</feature>
<evidence type="ECO:0000259" key="11">
    <source>
        <dbReference type="Pfam" id="PF07486"/>
    </source>
</evidence>
<evidence type="ECO:0000256" key="3">
    <source>
        <dbReference type="ARBA" id="ARBA00022544"/>
    </source>
</evidence>
<dbReference type="InterPro" id="IPR011105">
    <property type="entry name" value="Cell_wall_hydrolase_SleB"/>
</dbReference>
<protein>
    <recommendedName>
        <fullName evidence="2 8">Spore cortex-lytic enzyme</fullName>
    </recommendedName>
</protein>
<dbReference type="GO" id="GO:0009847">
    <property type="term" value="P:spore germination"/>
    <property type="evidence" value="ECO:0007669"/>
    <property type="project" value="UniProtKB-UniRule"/>
</dbReference>
<dbReference type="InterPro" id="IPR036365">
    <property type="entry name" value="PGBD-like_sf"/>
</dbReference>
<evidence type="ECO:0000256" key="5">
    <source>
        <dbReference type="ARBA" id="ARBA00022801"/>
    </source>
</evidence>
<evidence type="ECO:0000313" key="13">
    <source>
        <dbReference type="Proteomes" id="UP000886847"/>
    </source>
</evidence>
<dbReference type="Proteomes" id="UP000886847">
    <property type="component" value="Unassembled WGS sequence"/>
</dbReference>
<evidence type="ECO:0000256" key="1">
    <source>
        <dbReference type="ARBA" id="ARBA00007010"/>
    </source>
</evidence>
<comment type="similarity">
    <text evidence="1">Belongs to the SleB family.</text>
</comment>
<proteinExistence type="inferred from homology"/>
<evidence type="ECO:0000313" key="12">
    <source>
        <dbReference type="EMBL" id="HIX50089.1"/>
    </source>
</evidence>
<accession>A0A9D1W0C6</accession>
<dbReference type="AlphaFoldDB" id="A0A9D1W0C6"/>
<dbReference type="EMBL" id="DXEW01000010">
    <property type="protein sequence ID" value="HIX50089.1"/>
    <property type="molecule type" value="Genomic_DNA"/>
</dbReference>
<keyword evidence="7" id="KW-0961">Cell wall biogenesis/degradation</keyword>
<dbReference type="GO" id="GO:0016787">
    <property type="term" value="F:hydrolase activity"/>
    <property type="evidence" value="ECO:0007669"/>
    <property type="project" value="UniProtKB-KW"/>
</dbReference>
<feature type="domain" description="Cell wall hydrolase SleB" evidence="11">
    <location>
        <begin position="138"/>
        <end position="236"/>
    </location>
</feature>
<reference evidence="12" key="2">
    <citation type="submission" date="2021-04" db="EMBL/GenBank/DDBJ databases">
        <authorList>
            <person name="Gilroy R."/>
        </authorList>
    </citation>
    <scope>NUCLEOTIDE SEQUENCE</scope>
    <source>
        <strain evidence="12">2189</strain>
    </source>
</reference>
<dbReference type="SUPFAM" id="SSF47090">
    <property type="entry name" value="PGBD-like"/>
    <property type="match status" value="1"/>
</dbReference>
<dbReference type="Pfam" id="PF01471">
    <property type="entry name" value="PG_binding_1"/>
    <property type="match status" value="1"/>
</dbReference>
<evidence type="ECO:0000259" key="10">
    <source>
        <dbReference type="Pfam" id="PF01471"/>
    </source>
</evidence>
<feature type="chain" id="PRO_5039483368" description="Spore cortex-lytic enzyme" evidence="9">
    <location>
        <begin position="26"/>
        <end position="237"/>
    </location>
</feature>
<dbReference type="GO" id="GO:0030435">
    <property type="term" value="P:sporulation resulting in formation of a cellular spore"/>
    <property type="evidence" value="ECO:0007669"/>
    <property type="project" value="UniProtKB-KW"/>
</dbReference>
<keyword evidence="6" id="KW-0749">Sporulation</keyword>
<feature type="domain" description="Peptidoglycan binding-like" evidence="10">
    <location>
        <begin position="48"/>
        <end position="104"/>
    </location>
</feature>
<dbReference type="InterPro" id="IPR036366">
    <property type="entry name" value="PGBDSf"/>
</dbReference>
<sequence>MKSLLRTGLPALLLAALFAAMPLCALPHGGVPTAIVQAAEQTLRRGSRGEAVKTVQQKLIRWGYLNGKADGIFGAATEKAVRYFQRKNGLKEDGIVGPATFEALGMRASGGTQAGGADSYTNEDTYLLARCIYGEARGEPYTGQVAVGAVVLNRVKSPEFPNTIAGVIYQRHAFTAVTDGQINLTPDDKAISAARDAMNGWDPTGGCLYYYNPATATSEWIFTREVVMTIGRHAFAI</sequence>
<keyword evidence="4 9" id="KW-0732">Signal</keyword>
<dbReference type="InterPro" id="IPR002477">
    <property type="entry name" value="Peptidoglycan-bd-like"/>
</dbReference>